<feature type="domain" description="Spermatogenesis-associated protein 20-like TRX" evidence="2">
    <location>
        <begin position="3"/>
        <end position="163"/>
    </location>
</feature>
<gene>
    <name evidence="3" type="ORF">GBAR_LOCUS2035</name>
</gene>
<dbReference type="Proteomes" id="UP001174909">
    <property type="component" value="Unassembled WGS sequence"/>
</dbReference>
<dbReference type="Gene3D" id="3.40.30.10">
    <property type="entry name" value="Glutaredoxin"/>
    <property type="match status" value="1"/>
</dbReference>
<dbReference type="SUPFAM" id="SSF48208">
    <property type="entry name" value="Six-hairpin glycosidases"/>
    <property type="match status" value="1"/>
</dbReference>
<feature type="region of interest" description="Disordered" evidence="1">
    <location>
        <begin position="326"/>
        <end position="353"/>
    </location>
</feature>
<dbReference type="PANTHER" id="PTHR42899:SF1">
    <property type="entry name" value="SPERMATOGENESIS-ASSOCIATED PROTEIN 20"/>
    <property type="match status" value="1"/>
</dbReference>
<proteinExistence type="predicted"/>
<evidence type="ECO:0000256" key="1">
    <source>
        <dbReference type="SAM" id="MobiDB-lite"/>
    </source>
</evidence>
<evidence type="ECO:0000313" key="4">
    <source>
        <dbReference type="Proteomes" id="UP001174909"/>
    </source>
</evidence>
<dbReference type="InterPro" id="IPR036249">
    <property type="entry name" value="Thioredoxin-like_sf"/>
</dbReference>
<dbReference type="PANTHER" id="PTHR42899">
    <property type="entry name" value="SPERMATOGENESIS-ASSOCIATED PROTEIN 20"/>
    <property type="match status" value="1"/>
</dbReference>
<dbReference type="InterPro" id="IPR004879">
    <property type="entry name" value="Ssp411-like_TRX"/>
</dbReference>
<evidence type="ECO:0000313" key="3">
    <source>
        <dbReference type="EMBL" id="CAI7997056.1"/>
    </source>
</evidence>
<reference evidence="3" key="1">
    <citation type="submission" date="2023-03" db="EMBL/GenBank/DDBJ databases">
        <authorList>
            <person name="Steffen K."/>
            <person name="Cardenas P."/>
        </authorList>
    </citation>
    <scope>NUCLEOTIDE SEQUENCE</scope>
</reference>
<dbReference type="InterPro" id="IPR012341">
    <property type="entry name" value="6hp_glycosidase-like_sf"/>
</dbReference>
<accession>A0AA35QZ06</accession>
<dbReference type="InterPro" id="IPR024705">
    <property type="entry name" value="Ssp411"/>
</dbReference>
<dbReference type="Gene3D" id="1.50.10.10">
    <property type="match status" value="1"/>
</dbReference>
<organism evidence="3 4">
    <name type="scientific">Geodia barretti</name>
    <name type="common">Barrett's horny sponge</name>
    <dbReference type="NCBI Taxonomy" id="519541"/>
    <lineage>
        <taxon>Eukaryota</taxon>
        <taxon>Metazoa</taxon>
        <taxon>Porifera</taxon>
        <taxon>Demospongiae</taxon>
        <taxon>Heteroscleromorpha</taxon>
        <taxon>Tetractinellida</taxon>
        <taxon>Astrophorina</taxon>
        <taxon>Geodiidae</taxon>
        <taxon>Geodia</taxon>
    </lineage>
</organism>
<keyword evidence="4" id="KW-1185">Reference proteome</keyword>
<dbReference type="CDD" id="cd02955">
    <property type="entry name" value="SSP411"/>
    <property type="match status" value="1"/>
</dbReference>
<name>A0AA35QZ06_GEOBA</name>
<evidence type="ECO:0000259" key="2">
    <source>
        <dbReference type="Pfam" id="PF03190"/>
    </source>
</evidence>
<comment type="caution">
    <text evidence="3">The sequence shown here is derived from an EMBL/GenBank/DDBJ whole genome shotgun (WGS) entry which is preliminary data.</text>
</comment>
<dbReference type="InterPro" id="IPR008928">
    <property type="entry name" value="6-hairpin_glycosidase_sf"/>
</dbReference>
<sequence>MANRLINETSPYLLQHAENPVDWYAWGEEALGRARDEDRPILLSIGYSACHWCHVMERESFENDDIAALMNDSFVNIKVDREERPDLDAVYMEAVQMMTGSGGWPMTVFLTPEGHPYYGGTYFPPEDRGGMPGFPRLLAAASQAYHTNKGEIDRVTRQLSEQMGRTSEMPRGFTPLTTEKMAYGGIYDQVGGGFHRYSTDAYWLVPHFEKMLYDNALLVRLYLHAWQVTGNPLYRRITEETLDYVLREMTDPAGGFYSAQDADSEGVEGKFFVWTPDELRPLLGDDADLVMGYYGVTERGNFEGENILNVTRPPEEYASQRACPKIAWPGNHPRPRHPPRPPTAASFEPGRTPGQAHGYLEDYACLADGLLSLHEANAGARWLQEAVSVADDMACCSGTTRFGGFYDTGSDHEELV</sequence>
<dbReference type="EMBL" id="CASHTH010000293">
    <property type="protein sequence ID" value="CAI7997056.1"/>
    <property type="molecule type" value="Genomic_DNA"/>
</dbReference>
<dbReference type="AlphaFoldDB" id="A0AA35QZ06"/>
<dbReference type="GO" id="GO:0005975">
    <property type="term" value="P:carbohydrate metabolic process"/>
    <property type="evidence" value="ECO:0007669"/>
    <property type="project" value="InterPro"/>
</dbReference>
<protein>
    <submittedName>
        <fullName evidence="3">Uncharacterized protein YyaL</fullName>
    </submittedName>
</protein>
<dbReference type="SUPFAM" id="SSF52833">
    <property type="entry name" value="Thioredoxin-like"/>
    <property type="match status" value="1"/>
</dbReference>
<dbReference type="Pfam" id="PF03190">
    <property type="entry name" value="Thioredox_DsbH"/>
    <property type="match status" value="1"/>
</dbReference>